<evidence type="ECO:0000256" key="15">
    <source>
        <dbReference type="ARBA" id="ARBA00023303"/>
    </source>
</evidence>
<dbReference type="Gene3D" id="2.10.25.10">
    <property type="entry name" value="Laminin"/>
    <property type="match status" value="2"/>
</dbReference>
<keyword evidence="6 17" id="KW-0812">Transmembrane</keyword>
<evidence type="ECO:0000256" key="8">
    <source>
        <dbReference type="ARBA" id="ARBA00022989"/>
    </source>
</evidence>
<keyword evidence="5 16" id="KW-0245">EGF-like domain</keyword>
<dbReference type="InterPro" id="IPR018097">
    <property type="entry name" value="EGF_Ca-bd_CS"/>
</dbReference>
<reference evidence="19" key="1">
    <citation type="submission" date="2023-10" db="EMBL/GenBank/DDBJ databases">
        <title>Genome assembly of Pristionchus species.</title>
        <authorList>
            <person name="Yoshida K."/>
            <person name="Sommer R.J."/>
        </authorList>
    </citation>
    <scope>NUCLEOTIDE SEQUENCE</scope>
    <source>
        <strain evidence="19">RS0144</strain>
    </source>
</reference>
<dbReference type="InterPro" id="IPR000152">
    <property type="entry name" value="EGF-type_Asp/Asn_hydroxyl_site"/>
</dbReference>
<name>A0AAV5TI12_9BILA</name>
<dbReference type="PROSITE" id="PS50026">
    <property type="entry name" value="EGF_3"/>
    <property type="match status" value="2"/>
</dbReference>
<accession>A0AAV5TI12</accession>
<feature type="non-terminal residue" evidence="19">
    <location>
        <position position="453"/>
    </location>
</feature>
<dbReference type="InterPro" id="IPR000742">
    <property type="entry name" value="EGF"/>
</dbReference>
<evidence type="ECO:0000256" key="6">
    <source>
        <dbReference type="ARBA" id="ARBA00022692"/>
    </source>
</evidence>
<dbReference type="PROSITE" id="PS00022">
    <property type="entry name" value="EGF_1"/>
    <property type="match status" value="4"/>
</dbReference>
<feature type="disulfide bond" evidence="16">
    <location>
        <begin position="33"/>
        <end position="42"/>
    </location>
</feature>
<evidence type="ECO:0000256" key="14">
    <source>
        <dbReference type="ARBA" id="ARBA00023201"/>
    </source>
</evidence>
<comment type="similarity">
    <text evidence="2 17">Belongs to the amiloride-sensitive sodium channel (TC 1.A.6) family.</text>
</comment>
<organism evidence="19 20">
    <name type="scientific">Pristionchus entomophagus</name>
    <dbReference type="NCBI Taxonomy" id="358040"/>
    <lineage>
        <taxon>Eukaryota</taxon>
        <taxon>Metazoa</taxon>
        <taxon>Ecdysozoa</taxon>
        <taxon>Nematoda</taxon>
        <taxon>Chromadorea</taxon>
        <taxon>Rhabditida</taxon>
        <taxon>Rhabditina</taxon>
        <taxon>Diplogasteromorpha</taxon>
        <taxon>Diplogasteroidea</taxon>
        <taxon>Neodiplogasteridae</taxon>
        <taxon>Pristionchus</taxon>
    </lineage>
</organism>
<evidence type="ECO:0000256" key="10">
    <source>
        <dbReference type="ARBA" id="ARBA00023065"/>
    </source>
</evidence>
<proteinExistence type="inferred from homology"/>
<protein>
    <recommendedName>
        <fullName evidence="18">EGF-like domain-containing protein</fullName>
    </recommendedName>
</protein>
<keyword evidence="8" id="KW-1133">Transmembrane helix</keyword>
<keyword evidence="13" id="KW-0325">Glycoprotein</keyword>
<evidence type="ECO:0000256" key="12">
    <source>
        <dbReference type="ARBA" id="ARBA00023157"/>
    </source>
</evidence>
<evidence type="ECO:0000256" key="16">
    <source>
        <dbReference type="PROSITE-ProRule" id="PRU00076"/>
    </source>
</evidence>
<dbReference type="GO" id="GO:0005509">
    <property type="term" value="F:calcium ion binding"/>
    <property type="evidence" value="ECO:0007669"/>
    <property type="project" value="InterPro"/>
</dbReference>
<dbReference type="Proteomes" id="UP001432027">
    <property type="component" value="Unassembled WGS sequence"/>
</dbReference>
<dbReference type="SMART" id="SM00181">
    <property type="entry name" value="EGF"/>
    <property type="match status" value="4"/>
</dbReference>
<comment type="subcellular location">
    <subcellularLocation>
        <location evidence="1">Membrane</location>
        <topology evidence="1">Multi-pass membrane protein</topology>
    </subcellularLocation>
</comment>
<evidence type="ECO:0000256" key="5">
    <source>
        <dbReference type="ARBA" id="ARBA00022536"/>
    </source>
</evidence>
<evidence type="ECO:0000313" key="20">
    <source>
        <dbReference type="Proteomes" id="UP001432027"/>
    </source>
</evidence>
<keyword evidence="20" id="KW-1185">Reference proteome</keyword>
<dbReference type="Pfam" id="PF00858">
    <property type="entry name" value="ASC"/>
    <property type="match status" value="1"/>
</dbReference>
<evidence type="ECO:0000259" key="18">
    <source>
        <dbReference type="PROSITE" id="PS50026"/>
    </source>
</evidence>
<dbReference type="GO" id="GO:0015280">
    <property type="term" value="F:ligand-gated sodium channel activity"/>
    <property type="evidence" value="ECO:0007669"/>
    <property type="project" value="TreeGrafter"/>
</dbReference>
<evidence type="ECO:0000256" key="2">
    <source>
        <dbReference type="ARBA" id="ARBA00007193"/>
    </source>
</evidence>
<dbReference type="SUPFAM" id="SSF57184">
    <property type="entry name" value="Growth factor receptor domain"/>
    <property type="match status" value="1"/>
</dbReference>
<dbReference type="PROSITE" id="PS00010">
    <property type="entry name" value="ASX_HYDROXYL"/>
    <property type="match status" value="4"/>
</dbReference>
<dbReference type="CDD" id="cd00054">
    <property type="entry name" value="EGF_CA"/>
    <property type="match status" value="2"/>
</dbReference>
<keyword evidence="9" id="KW-0915">Sodium</keyword>
<keyword evidence="12 16" id="KW-1015">Disulfide bond</keyword>
<dbReference type="InterPro" id="IPR020903">
    <property type="entry name" value="ENaC_CS"/>
</dbReference>
<keyword evidence="14 17" id="KW-0739">Sodium transport</keyword>
<comment type="caution">
    <text evidence="19">The sequence shown here is derived from an EMBL/GenBank/DDBJ whole genome shotgun (WGS) entry which is preliminary data.</text>
</comment>
<evidence type="ECO:0000313" key="19">
    <source>
        <dbReference type="EMBL" id="GMS93922.1"/>
    </source>
</evidence>
<evidence type="ECO:0000256" key="7">
    <source>
        <dbReference type="ARBA" id="ARBA00022737"/>
    </source>
</evidence>
<evidence type="ECO:0000256" key="17">
    <source>
        <dbReference type="RuleBase" id="RU000679"/>
    </source>
</evidence>
<dbReference type="PANTHER" id="PTHR11690:SF177">
    <property type="entry name" value="EGF-LIKE DOMAIN-CONTAINING PROTEIN"/>
    <property type="match status" value="1"/>
</dbReference>
<evidence type="ECO:0000256" key="1">
    <source>
        <dbReference type="ARBA" id="ARBA00004141"/>
    </source>
</evidence>
<gene>
    <name evidence="19" type="ORF">PENTCL1PPCAC_16097</name>
</gene>
<keyword evidence="3 17" id="KW-0813">Transport</keyword>
<keyword evidence="11" id="KW-0472">Membrane</keyword>
<keyword evidence="10 17" id="KW-0406">Ion transport</keyword>
<feature type="domain" description="EGF-like" evidence="18">
    <location>
        <begin position="1"/>
        <end position="43"/>
    </location>
</feature>
<feature type="non-terminal residue" evidence="19">
    <location>
        <position position="1"/>
    </location>
</feature>
<keyword evidence="4 17" id="KW-0894">Sodium channel</keyword>
<dbReference type="GO" id="GO:0005886">
    <property type="term" value="C:plasma membrane"/>
    <property type="evidence" value="ECO:0007669"/>
    <property type="project" value="TreeGrafter"/>
</dbReference>
<dbReference type="EMBL" id="BTSX01000004">
    <property type="protein sequence ID" value="GMS93922.1"/>
    <property type="molecule type" value="Genomic_DNA"/>
</dbReference>
<keyword evidence="15 17" id="KW-0407">Ion channel</keyword>
<evidence type="ECO:0000256" key="13">
    <source>
        <dbReference type="ARBA" id="ARBA00023180"/>
    </source>
</evidence>
<evidence type="ECO:0000256" key="3">
    <source>
        <dbReference type="ARBA" id="ARBA00022448"/>
    </source>
</evidence>
<dbReference type="InterPro" id="IPR001873">
    <property type="entry name" value="ENaC"/>
</dbReference>
<dbReference type="AlphaFoldDB" id="A0AAV5TI12"/>
<evidence type="ECO:0000256" key="9">
    <source>
        <dbReference type="ARBA" id="ARBA00023053"/>
    </source>
</evidence>
<dbReference type="PRINTS" id="PR01078">
    <property type="entry name" value="AMINACHANNEL"/>
</dbReference>
<dbReference type="Gene3D" id="1.10.287.820">
    <property type="entry name" value="Acid-sensing ion channel domain"/>
    <property type="match status" value="1"/>
</dbReference>
<feature type="domain" description="EGF-like" evidence="18">
    <location>
        <begin position="97"/>
        <end position="135"/>
    </location>
</feature>
<dbReference type="SMART" id="SM00179">
    <property type="entry name" value="EGF_CA"/>
    <property type="match status" value="2"/>
</dbReference>
<feature type="disulfide bond" evidence="16">
    <location>
        <begin position="125"/>
        <end position="134"/>
    </location>
</feature>
<dbReference type="SUPFAM" id="SSF57196">
    <property type="entry name" value="EGF/Laminin"/>
    <property type="match status" value="1"/>
</dbReference>
<evidence type="ECO:0000256" key="11">
    <source>
        <dbReference type="ARBA" id="ARBA00023136"/>
    </source>
</evidence>
<sequence length="453" mass="50109">DINECTDAAAANETICENFGTCTNTFGSYFCSCINGTYGFNCSINPDDCVIHNVTYDGVVYPNYCVARDPEANCTDGYATYYCTCGPHWTGEYCLDDVNECLETPEPCQNFATCVNTPRLYYCECINGTCGLNCDINPDDCINATHPCNLTDPVANCTDGFACYTCQCGPDYTGEYCDMSIIIYNILQMLGGDAESEADLIALMEQLLSNPSMTIDMIPFIVGTLPEANRTALSWSAEDTFLWAAYEEKALNTSVDLYAWNHVVLGNCFTFNHFNNTARSYLMRQDGAQGALKVALKINSGEYAPWIDTNAMMVFVHPNTETVFSESPRYMCMPSTEVIIETTQTKYTRLGKPYGTCISSPSQVESYFYEGTYWVEGCIHSCYQVQVQKACGCMDSRYPVPQDANLCQLKDVNCVNAVVARGDVSTWADCVCPLPCNNAEFDSSFTQANFVLS</sequence>
<dbReference type="PANTHER" id="PTHR11690">
    <property type="entry name" value="AMILORIDE-SENSITIVE SODIUM CHANNEL-RELATED"/>
    <property type="match status" value="1"/>
</dbReference>
<dbReference type="InterPro" id="IPR001881">
    <property type="entry name" value="EGF-like_Ca-bd_dom"/>
</dbReference>
<dbReference type="InterPro" id="IPR009030">
    <property type="entry name" value="Growth_fac_rcpt_cys_sf"/>
</dbReference>
<dbReference type="PROSITE" id="PS01187">
    <property type="entry name" value="EGF_CA"/>
    <property type="match status" value="1"/>
</dbReference>
<dbReference type="PROSITE" id="PS01206">
    <property type="entry name" value="ASC"/>
    <property type="match status" value="1"/>
</dbReference>
<comment type="caution">
    <text evidence="16">Lacks conserved residue(s) required for the propagation of feature annotation.</text>
</comment>
<evidence type="ECO:0000256" key="4">
    <source>
        <dbReference type="ARBA" id="ARBA00022461"/>
    </source>
</evidence>
<keyword evidence="7" id="KW-0677">Repeat</keyword>